<dbReference type="InterPro" id="IPR028994">
    <property type="entry name" value="Integrin_alpha_N"/>
</dbReference>
<proteinExistence type="predicted"/>
<evidence type="ECO:0000313" key="4">
    <source>
        <dbReference type="Proteomes" id="UP000590511"/>
    </source>
</evidence>
<feature type="chain" id="PRO_5030591930" evidence="2">
    <location>
        <begin position="36"/>
        <end position="1011"/>
    </location>
</feature>
<accession>A0A7W7MFB2</accession>
<dbReference type="PANTHER" id="PTHR44103">
    <property type="entry name" value="PROPROTEIN CONVERTASE P"/>
    <property type="match status" value="1"/>
</dbReference>
<reference evidence="3 4" key="1">
    <citation type="submission" date="2020-08" db="EMBL/GenBank/DDBJ databases">
        <title>Sequencing the genomes of 1000 actinobacteria strains.</title>
        <authorList>
            <person name="Klenk H.-P."/>
        </authorList>
    </citation>
    <scope>NUCLEOTIDE SEQUENCE [LARGE SCALE GENOMIC DNA]</scope>
    <source>
        <strain evidence="3 4">DSM 43150</strain>
    </source>
</reference>
<dbReference type="SUPFAM" id="SSF69318">
    <property type="entry name" value="Integrin alpha N-terminal domain"/>
    <property type="match status" value="1"/>
</dbReference>
<keyword evidence="1 2" id="KW-0732">Signal</keyword>
<name>A0A7W7MFB2_9ACTN</name>
<comment type="caution">
    <text evidence="3">The sequence shown here is derived from an EMBL/GenBank/DDBJ whole genome shotgun (WGS) entry which is preliminary data.</text>
</comment>
<feature type="signal peptide" evidence="2">
    <location>
        <begin position="1"/>
        <end position="35"/>
    </location>
</feature>
<evidence type="ECO:0000256" key="1">
    <source>
        <dbReference type="ARBA" id="ARBA00022729"/>
    </source>
</evidence>
<dbReference type="Proteomes" id="UP000590511">
    <property type="component" value="Unassembled WGS sequence"/>
</dbReference>
<dbReference type="Gene3D" id="2.130.10.130">
    <property type="entry name" value="Integrin alpha, N-terminal"/>
    <property type="match status" value="1"/>
</dbReference>
<protein>
    <submittedName>
        <fullName evidence="3">Uncharacterized protein</fullName>
    </submittedName>
</protein>
<dbReference type="Gene3D" id="2.60.40.4070">
    <property type="match status" value="1"/>
</dbReference>
<dbReference type="PANTHER" id="PTHR44103:SF1">
    <property type="entry name" value="PROPROTEIN CONVERTASE P"/>
    <property type="match status" value="1"/>
</dbReference>
<gene>
    <name evidence="3" type="ORF">BJ964_002259</name>
</gene>
<dbReference type="AlphaFoldDB" id="A0A7W7MFB2"/>
<sequence>MFTAARRGLSAACCVFLSSTGLVTAGSFSATPALAAAPAEVAVFPAAQPTDYATDRIAFVGETGFLHQYTYTTGWLWTRYTDAVTTPVPELEGVRWSQLSGAGGDSVRLTGTLPEHIVAGAITVLDLNTRSWWRPAALPDGDTIANLFGDTVLVRPAGPTATLELRRLAEDGTWRTVPMSGLPDGAIPVTRASWAVDATGAVLTFRLPAGDVGQGLLDMRTGRVSLIPAVTGAVQTFLSESHVGYRVSGAVLTFARSAIVDGTATPVTIPIPAQNVTTTGTFLVGGDVLIRPTVSGAVPAPVTRYSVDAAPRQVLADSQTLDFYLSTWSGAGVLMVGGAGPRDWAVHRFTAAAAGPVLPVVRPAVNAGLTLSRGTVRQVTAVGRFAETPRYELTSHSLFTGSSQTTALTGADACAEDTACVRTVDGSAHGTAYLNGGTTSTIVQYRDQVNSSKPSVLLEATGGTIVDASFGWTVVNTVTPARQYIFAPGASTRPSYRAITGAALWNDTLWTATPGRLEPKNLVTNVTGTAVSTGSPCTATEVQATHRYLYWACGADGPAGVHDLARKVTVSVPAARYLLGDGFLARHDAGTGDLLRHDLTGGVLGDPAVLGTFAQGPVPDDRNISWTVDRYSGHVAYVDGAHAVHVVDPGVTRSAPVGTHNSHNWYLHFGSGTFLPIFDLNRPVSAWKVTITHAVTGAVVATRTGDTATSSVAVSWDGLLPNRKRAATGAYLATLTATADGRTVTAGSARFNLWGGAPKLHSYESMGQSAILGVKKSGEGHWLIDQFGRDALWDNGYTEDWIGVSAIVPFGDVNQDYDNDLLVRRSNGTLYAHLGIGQSHFGGRETVRIGTGWNQYDVLLTSGDLTGDGIADLLARNRKTGYLYRFNGTGRKSFARPVRVPGAYKAYARLVGPGDLNGDGRADLLAIDRSGVLYAQFGTGTGTFGARKKLASGMGGYNSVIGVGDLNEDGRNDLVVRDRAGVLYRHLGTGKGTFGGRQKIGSGYQRFAYLF</sequence>
<dbReference type="Pfam" id="PF13517">
    <property type="entry name" value="FG-GAP_3"/>
    <property type="match status" value="1"/>
</dbReference>
<organism evidence="3 4">
    <name type="scientific">Actinoplanes lobatus</name>
    <dbReference type="NCBI Taxonomy" id="113568"/>
    <lineage>
        <taxon>Bacteria</taxon>
        <taxon>Bacillati</taxon>
        <taxon>Actinomycetota</taxon>
        <taxon>Actinomycetes</taxon>
        <taxon>Micromonosporales</taxon>
        <taxon>Micromonosporaceae</taxon>
        <taxon>Actinoplanes</taxon>
    </lineage>
</organism>
<evidence type="ECO:0000256" key="2">
    <source>
        <dbReference type="SAM" id="SignalP"/>
    </source>
</evidence>
<dbReference type="EMBL" id="JACHNC010000001">
    <property type="protein sequence ID" value="MBB4748098.1"/>
    <property type="molecule type" value="Genomic_DNA"/>
</dbReference>
<dbReference type="RefSeq" id="WP_188120639.1">
    <property type="nucleotide sequence ID" value="NZ_BOMP01000173.1"/>
</dbReference>
<dbReference type="InterPro" id="IPR013517">
    <property type="entry name" value="FG-GAP"/>
</dbReference>
<evidence type="ECO:0000313" key="3">
    <source>
        <dbReference type="EMBL" id="MBB4748098.1"/>
    </source>
</evidence>